<dbReference type="SUPFAM" id="SSF55154">
    <property type="entry name" value="CYTH-like phosphatases"/>
    <property type="match status" value="1"/>
</dbReference>
<feature type="domain" description="CYTH" evidence="1">
    <location>
        <begin position="84"/>
        <end position="158"/>
    </location>
</feature>
<dbReference type="Pfam" id="PF01928">
    <property type="entry name" value="CYTH"/>
    <property type="match status" value="1"/>
</dbReference>
<accession>A0ABS6XA42</accession>
<keyword evidence="3" id="KW-1185">Reference proteome</keyword>
<evidence type="ECO:0000259" key="1">
    <source>
        <dbReference type="Pfam" id="PF01928"/>
    </source>
</evidence>
<proteinExistence type="predicted"/>
<comment type="caution">
    <text evidence="2">The sequence shown here is derived from an EMBL/GenBank/DDBJ whole genome shotgun (WGS) entry which is preliminary data.</text>
</comment>
<dbReference type="PANTHER" id="PTHR21028:SF2">
    <property type="entry name" value="CYTH DOMAIN-CONTAINING PROTEIN"/>
    <property type="match status" value="1"/>
</dbReference>
<dbReference type="EMBL" id="JAHWXQ010000002">
    <property type="protein sequence ID" value="MBW3364859.1"/>
    <property type="molecule type" value="Genomic_DNA"/>
</dbReference>
<dbReference type="Proteomes" id="UP000774935">
    <property type="component" value="Unassembled WGS sequence"/>
</dbReference>
<dbReference type="InterPro" id="IPR008173">
    <property type="entry name" value="Adenylyl_cyclase_CyaB"/>
</dbReference>
<dbReference type="Gene3D" id="2.40.320.10">
    <property type="entry name" value="Hypothetical Protein Pfu-838710-001"/>
    <property type="match status" value="1"/>
</dbReference>
<evidence type="ECO:0000313" key="2">
    <source>
        <dbReference type="EMBL" id="MBW3364859.1"/>
    </source>
</evidence>
<sequence length="166" mass="19044">MYADITIKAHCHHPAEVESILLQHNAEYKGLDAQKDTFYGVDYGKLKLRQGTIENVLIHYNRIWAGEAKQTEVMMYLKNPGSATIEAVCGGLEVISELRKLRKFYFIDNVKFHIDQVEGHGQFFEIEAIDLDGSVGTKTLKQQCSYYKELLQIDDEDLVHDSYIDL</sequence>
<organism evidence="2 3">
    <name type="scientific">Pontibacter populi</name>
    <dbReference type="NCBI Taxonomy" id="890055"/>
    <lineage>
        <taxon>Bacteria</taxon>
        <taxon>Pseudomonadati</taxon>
        <taxon>Bacteroidota</taxon>
        <taxon>Cytophagia</taxon>
        <taxon>Cytophagales</taxon>
        <taxon>Hymenobacteraceae</taxon>
        <taxon>Pontibacter</taxon>
    </lineage>
</organism>
<reference evidence="2 3" key="1">
    <citation type="submission" date="2021-07" db="EMBL/GenBank/DDBJ databases">
        <authorList>
            <person name="Kim M.K."/>
        </authorList>
    </citation>
    <scope>NUCLEOTIDE SEQUENCE [LARGE SCALE GENOMIC DNA]</scope>
    <source>
        <strain evidence="2 3">HLY7-15</strain>
    </source>
</reference>
<name>A0ABS6XA42_9BACT</name>
<protein>
    <submittedName>
        <fullName evidence="2">CYTH domain-containing protein</fullName>
    </submittedName>
</protein>
<dbReference type="PANTHER" id="PTHR21028">
    <property type="entry name" value="SI:CH211-156B7.4"/>
    <property type="match status" value="1"/>
</dbReference>
<dbReference type="RefSeq" id="WP_199109401.1">
    <property type="nucleotide sequence ID" value="NZ_JAHWXQ010000002.1"/>
</dbReference>
<evidence type="ECO:0000313" key="3">
    <source>
        <dbReference type="Proteomes" id="UP000774935"/>
    </source>
</evidence>
<dbReference type="InterPro" id="IPR023577">
    <property type="entry name" value="CYTH_domain"/>
</dbReference>
<gene>
    <name evidence="2" type="ORF">KYK27_07385</name>
</gene>
<dbReference type="InterPro" id="IPR033469">
    <property type="entry name" value="CYTH-like_dom_sf"/>
</dbReference>